<keyword evidence="2" id="KW-1185">Reference proteome</keyword>
<gene>
    <name evidence="1" type="ORF">T440DRAFT_541732</name>
</gene>
<accession>A0A6A7ASQ4</accession>
<dbReference type="AlphaFoldDB" id="A0A6A7ASQ4"/>
<protein>
    <submittedName>
        <fullName evidence="1">Uncharacterized protein</fullName>
    </submittedName>
</protein>
<dbReference type="Proteomes" id="UP000799423">
    <property type="component" value="Unassembled WGS sequence"/>
</dbReference>
<proteinExistence type="predicted"/>
<reference evidence="1" key="1">
    <citation type="submission" date="2020-01" db="EMBL/GenBank/DDBJ databases">
        <authorList>
            <consortium name="DOE Joint Genome Institute"/>
            <person name="Haridas S."/>
            <person name="Albert R."/>
            <person name="Binder M."/>
            <person name="Bloem J."/>
            <person name="Labutti K."/>
            <person name="Salamov A."/>
            <person name="Andreopoulos B."/>
            <person name="Baker S.E."/>
            <person name="Barry K."/>
            <person name="Bills G."/>
            <person name="Bluhm B.H."/>
            <person name="Cannon C."/>
            <person name="Castanera R."/>
            <person name="Culley D.E."/>
            <person name="Daum C."/>
            <person name="Ezra D."/>
            <person name="Gonzalez J.B."/>
            <person name="Henrissat B."/>
            <person name="Kuo A."/>
            <person name="Liang C."/>
            <person name="Lipzen A."/>
            <person name="Lutzoni F."/>
            <person name="Magnuson J."/>
            <person name="Mondo S."/>
            <person name="Nolan M."/>
            <person name="Ohm R."/>
            <person name="Pangilinan J."/>
            <person name="Park H.-J."/>
            <person name="Ramirez L."/>
            <person name="Alfaro M."/>
            <person name="Sun H."/>
            <person name="Tritt A."/>
            <person name="Yoshinaga Y."/>
            <person name="Zwiers L.-H."/>
            <person name="Turgeon B.G."/>
            <person name="Goodwin S.B."/>
            <person name="Spatafora J.W."/>
            <person name="Crous P.W."/>
            <person name="Grigoriev I.V."/>
        </authorList>
    </citation>
    <scope>NUCLEOTIDE SEQUENCE</scope>
    <source>
        <strain evidence="1">IPT5</strain>
    </source>
</reference>
<evidence type="ECO:0000313" key="1">
    <source>
        <dbReference type="EMBL" id="KAF2846350.1"/>
    </source>
</evidence>
<organism evidence="1 2">
    <name type="scientific">Plenodomus tracheiphilus IPT5</name>
    <dbReference type="NCBI Taxonomy" id="1408161"/>
    <lineage>
        <taxon>Eukaryota</taxon>
        <taxon>Fungi</taxon>
        <taxon>Dikarya</taxon>
        <taxon>Ascomycota</taxon>
        <taxon>Pezizomycotina</taxon>
        <taxon>Dothideomycetes</taxon>
        <taxon>Pleosporomycetidae</taxon>
        <taxon>Pleosporales</taxon>
        <taxon>Pleosporineae</taxon>
        <taxon>Leptosphaeriaceae</taxon>
        <taxon>Plenodomus</taxon>
    </lineage>
</organism>
<dbReference type="EMBL" id="MU006336">
    <property type="protein sequence ID" value="KAF2846350.1"/>
    <property type="molecule type" value="Genomic_DNA"/>
</dbReference>
<name>A0A6A7ASQ4_9PLEO</name>
<sequence>MASASLVIVPPRVSFPSSALPHATLAPRRSRPWLAILHRTTPRGQLYMCQRLYPVGFIQAAVAETASFIPFTSSTFSRQICCQLVNMSTCLACVSEWFYSRHTARQSCVDKDDDRQYWQDHTLLAVQSDANEATGGGCTLNGHTIAYKIKTSTPGSYDKQRRLTTF</sequence>
<evidence type="ECO:0000313" key="2">
    <source>
        <dbReference type="Proteomes" id="UP000799423"/>
    </source>
</evidence>